<comment type="caution">
    <text evidence="2">The sequence shown here is derived from an EMBL/GenBank/DDBJ whole genome shotgun (WGS) entry which is preliminary data.</text>
</comment>
<evidence type="ECO:0000313" key="3">
    <source>
        <dbReference type="Proteomes" id="UP000785679"/>
    </source>
</evidence>
<dbReference type="EMBL" id="RRYP01016148">
    <property type="protein sequence ID" value="TNV75199.1"/>
    <property type="molecule type" value="Genomic_DNA"/>
</dbReference>
<feature type="chain" id="PRO_5035166284" evidence="1">
    <location>
        <begin position="25"/>
        <end position="138"/>
    </location>
</feature>
<proteinExistence type="predicted"/>
<sequence length="138" mass="15208">MSKLLIKSALFLLAALLFTSHVSAETKKQCLARCEKVYNDCYDQCGDDAMCGAEANVCESECGMIDPYYESEYNENGASVSAVYHSPNIREIEDEEAAVDCEALFGECMSTGSPDEAACSQMLLDCERGLMFEDTIYQ</sequence>
<feature type="signal peptide" evidence="1">
    <location>
        <begin position="1"/>
        <end position="24"/>
    </location>
</feature>
<dbReference type="AlphaFoldDB" id="A0A8J8SY65"/>
<evidence type="ECO:0000256" key="1">
    <source>
        <dbReference type="SAM" id="SignalP"/>
    </source>
</evidence>
<name>A0A8J8SY65_HALGN</name>
<organism evidence="2 3">
    <name type="scientific">Halteria grandinella</name>
    <dbReference type="NCBI Taxonomy" id="5974"/>
    <lineage>
        <taxon>Eukaryota</taxon>
        <taxon>Sar</taxon>
        <taxon>Alveolata</taxon>
        <taxon>Ciliophora</taxon>
        <taxon>Intramacronucleata</taxon>
        <taxon>Spirotrichea</taxon>
        <taxon>Stichotrichia</taxon>
        <taxon>Sporadotrichida</taxon>
        <taxon>Halteriidae</taxon>
        <taxon>Halteria</taxon>
    </lineage>
</organism>
<protein>
    <submittedName>
        <fullName evidence="2">Uncharacterized protein</fullName>
    </submittedName>
</protein>
<keyword evidence="1" id="KW-0732">Signal</keyword>
<keyword evidence="3" id="KW-1185">Reference proteome</keyword>
<reference evidence="2" key="1">
    <citation type="submission" date="2019-06" db="EMBL/GenBank/DDBJ databases">
        <authorList>
            <person name="Zheng W."/>
        </authorList>
    </citation>
    <scope>NUCLEOTIDE SEQUENCE</scope>
    <source>
        <strain evidence="2">QDHG01</strain>
    </source>
</reference>
<dbReference type="Proteomes" id="UP000785679">
    <property type="component" value="Unassembled WGS sequence"/>
</dbReference>
<gene>
    <name evidence="2" type="ORF">FGO68_gene10897</name>
</gene>
<evidence type="ECO:0000313" key="2">
    <source>
        <dbReference type="EMBL" id="TNV75199.1"/>
    </source>
</evidence>
<accession>A0A8J8SY65</accession>